<gene>
    <name evidence="1" type="ORF">METZ01_LOCUS495253</name>
</gene>
<feature type="non-terminal residue" evidence="1">
    <location>
        <position position="24"/>
    </location>
</feature>
<dbReference type="AlphaFoldDB" id="A0A383DDN5"/>
<protein>
    <submittedName>
        <fullName evidence="1">Uncharacterized protein</fullName>
    </submittedName>
</protein>
<sequence>MVRYITLLLFINLLWGQNITIAIF</sequence>
<accession>A0A383DDN5</accession>
<reference evidence="1" key="1">
    <citation type="submission" date="2018-05" db="EMBL/GenBank/DDBJ databases">
        <authorList>
            <person name="Lanie J.A."/>
            <person name="Ng W.-L."/>
            <person name="Kazmierczak K.M."/>
            <person name="Andrzejewski T.M."/>
            <person name="Davidsen T.M."/>
            <person name="Wayne K.J."/>
            <person name="Tettelin H."/>
            <person name="Glass J.I."/>
            <person name="Rusch D."/>
            <person name="Podicherti R."/>
            <person name="Tsui H.-C.T."/>
            <person name="Winkler M.E."/>
        </authorList>
    </citation>
    <scope>NUCLEOTIDE SEQUENCE</scope>
</reference>
<name>A0A383DDN5_9ZZZZ</name>
<dbReference type="EMBL" id="UINC01216312">
    <property type="protein sequence ID" value="SVE42399.1"/>
    <property type="molecule type" value="Genomic_DNA"/>
</dbReference>
<feature type="non-terminal residue" evidence="1">
    <location>
        <position position="1"/>
    </location>
</feature>
<proteinExistence type="predicted"/>
<organism evidence="1">
    <name type="scientific">marine metagenome</name>
    <dbReference type="NCBI Taxonomy" id="408172"/>
    <lineage>
        <taxon>unclassified sequences</taxon>
        <taxon>metagenomes</taxon>
        <taxon>ecological metagenomes</taxon>
    </lineage>
</organism>
<evidence type="ECO:0000313" key="1">
    <source>
        <dbReference type="EMBL" id="SVE42399.1"/>
    </source>
</evidence>